<evidence type="ECO:0000256" key="3">
    <source>
        <dbReference type="ARBA" id="ARBA00004370"/>
    </source>
</evidence>
<dbReference type="OrthoDB" id="269227at2759"/>
<dbReference type="PIRSF" id="PIRSF028937">
    <property type="entry name" value="Lg_Ch_AO"/>
    <property type="match status" value="1"/>
</dbReference>
<keyword evidence="9" id="KW-1133">Transmembrane helix</keyword>
<dbReference type="Pfam" id="PF05199">
    <property type="entry name" value="GMC_oxred_C"/>
    <property type="match status" value="1"/>
</dbReference>
<feature type="active site" description="Proton acceptor" evidence="13">
    <location>
        <position position="689"/>
    </location>
</feature>
<dbReference type="PANTHER" id="PTHR46056">
    <property type="entry name" value="LONG-CHAIN-ALCOHOL OXIDASE"/>
    <property type="match status" value="1"/>
</dbReference>
<feature type="domain" description="Glucose-methanol-choline oxidoreductase N-terminal" evidence="15">
    <location>
        <begin position="274"/>
        <end position="499"/>
    </location>
</feature>
<evidence type="ECO:0000259" key="16">
    <source>
        <dbReference type="Pfam" id="PF00890"/>
    </source>
</evidence>
<dbReference type="GO" id="GO:0050660">
    <property type="term" value="F:flavin adenine dinucleotide binding"/>
    <property type="evidence" value="ECO:0007669"/>
    <property type="project" value="InterPro"/>
</dbReference>
<evidence type="ECO:0000256" key="1">
    <source>
        <dbReference type="ARBA" id="ARBA00000920"/>
    </source>
</evidence>
<evidence type="ECO:0000256" key="5">
    <source>
        <dbReference type="ARBA" id="ARBA00013125"/>
    </source>
</evidence>
<evidence type="ECO:0000313" key="19">
    <source>
        <dbReference type="Proteomes" id="UP000799772"/>
    </source>
</evidence>
<dbReference type="InterPro" id="IPR036188">
    <property type="entry name" value="FAD/NAD-bd_sf"/>
</dbReference>
<evidence type="ECO:0000256" key="13">
    <source>
        <dbReference type="PIRSR" id="PIRSR028937-1"/>
    </source>
</evidence>
<comment type="catalytic activity">
    <reaction evidence="1 12">
        <text>a long-chain primary fatty alcohol + O2 = a long-chain fatty aldehyde + H2O2</text>
        <dbReference type="Rhea" id="RHEA:22756"/>
        <dbReference type="ChEBI" id="CHEBI:15379"/>
        <dbReference type="ChEBI" id="CHEBI:16240"/>
        <dbReference type="ChEBI" id="CHEBI:17176"/>
        <dbReference type="ChEBI" id="CHEBI:77396"/>
        <dbReference type="EC" id="1.1.3.20"/>
    </reaction>
</comment>
<proteinExistence type="inferred from homology"/>
<accession>A0A9P4ISI6</accession>
<keyword evidence="8" id="KW-0274">FAD</keyword>
<dbReference type="Proteomes" id="UP000799772">
    <property type="component" value="Unassembled WGS sequence"/>
</dbReference>
<evidence type="ECO:0000256" key="9">
    <source>
        <dbReference type="ARBA" id="ARBA00022989"/>
    </source>
</evidence>
<evidence type="ECO:0000256" key="11">
    <source>
        <dbReference type="ARBA" id="ARBA00023136"/>
    </source>
</evidence>
<comment type="caution">
    <text evidence="18">The sequence shown here is derived from an EMBL/GenBank/DDBJ whole genome shotgun (WGS) entry which is preliminary data.</text>
</comment>
<feature type="domain" description="Glucose-methanol-choline oxidoreductase C-terminal" evidence="17">
    <location>
        <begin position="593"/>
        <end position="741"/>
    </location>
</feature>
<dbReference type="InterPro" id="IPR000172">
    <property type="entry name" value="GMC_OxRdtase_N"/>
</dbReference>
<evidence type="ECO:0000256" key="12">
    <source>
        <dbReference type="PIRNR" id="PIRNR028937"/>
    </source>
</evidence>
<evidence type="ECO:0000256" key="14">
    <source>
        <dbReference type="SAM" id="MobiDB-lite"/>
    </source>
</evidence>
<comment type="subcellular location">
    <subcellularLocation>
        <location evidence="3">Membrane</location>
    </subcellularLocation>
</comment>
<dbReference type="SUPFAM" id="SSF51905">
    <property type="entry name" value="FAD/NAD(P)-binding domain"/>
    <property type="match status" value="1"/>
</dbReference>
<dbReference type="EMBL" id="ML978121">
    <property type="protein sequence ID" value="KAF2104595.1"/>
    <property type="molecule type" value="Genomic_DNA"/>
</dbReference>
<dbReference type="InterPro" id="IPR012400">
    <property type="entry name" value="Long_Oxdase"/>
</dbReference>
<dbReference type="GO" id="GO:0046577">
    <property type="term" value="F:long-chain-alcohol oxidase activity"/>
    <property type="evidence" value="ECO:0007669"/>
    <property type="project" value="UniProtKB-EC"/>
</dbReference>
<name>A0A9P4ISI6_9PEZI</name>
<keyword evidence="19" id="KW-1185">Reference proteome</keyword>
<evidence type="ECO:0000256" key="6">
    <source>
        <dbReference type="ARBA" id="ARBA00022630"/>
    </source>
</evidence>
<dbReference type="InterPro" id="IPR007867">
    <property type="entry name" value="GMC_OxRtase_C"/>
</dbReference>
<gene>
    <name evidence="18" type="ORF">NA57DRAFT_30820</name>
</gene>
<evidence type="ECO:0000256" key="8">
    <source>
        <dbReference type="ARBA" id="ARBA00022827"/>
    </source>
</evidence>
<dbReference type="InterPro" id="IPR003953">
    <property type="entry name" value="FAD-dep_OxRdtase_2_FAD-bd"/>
</dbReference>
<reference evidence="18" key="1">
    <citation type="journal article" date="2020" name="Stud. Mycol.">
        <title>101 Dothideomycetes genomes: a test case for predicting lifestyles and emergence of pathogens.</title>
        <authorList>
            <person name="Haridas S."/>
            <person name="Albert R."/>
            <person name="Binder M."/>
            <person name="Bloem J."/>
            <person name="Labutti K."/>
            <person name="Salamov A."/>
            <person name="Andreopoulos B."/>
            <person name="Baker S."/>
            <person name="Barry K."/>
            <person name="Bills G."/>
            <person name="Bluhm B."/>
            <person name="Cannon C."/>
            <person name="Castanera R."/>
            <person name="Culley D."/>
            <person name="Daum C."/>
            <person name="Ezra D."/>
            <person name="Gonzalez J."/>
            <person name="Henrissat B."/>
            <person name="Kuo A."/>
            <person name="Liang C."/>
            <person name="Lipzen A."/>
            <person name="Lutzoni F."/>
            <person name="Magnuson J."/>
            <person name="Mondo S."/>
            <person name="Nolan M."/>
            <person name="Ohm R."/>
            <person name="Pangilinan J."/>
            <person name="Park H.-J."/>
            <person name="Ramirez L."/>
            <person name="Alfaro M."/>
            <person name="Sun H."/>
            <person name="Tritt A."/>
            <person name="Yoshinaga Y."/>
            <person name="Zwiers L.-H."/>
            <person name="Turgeon B."/>
            <person name="Goodwin S."/>
            <person name="Spatafora J."/>
            <person name="Crous P."/>
            <person name="Grigoriev I."/>
        </authorList>
    </citation>
    <scope>NUCLEOTIDE SEQUENCE</scope>
    <source>
        <strain evidence="18">CBS 133067</strain>
    </source>
</reference>
<organism evidence="18 19">
    <name type="scientific">Rhizodiscina lignyota</name>
    <dbReference type="NCBI Taxonomy" id="1504668"/>
    <lineage>
        <taxon>Eukaryota</taxon>
        <taxon>Fungi</taxon>
        <taxon>Dikarya</taxon>
        <taxon>Ascomycota</taxon>
        <taxon>Pezizomycotina</taxon>
        <taxon>Dothideomycetes</taxon>
        <taxon>Pleosporomycetidae</taxon>
        <taxon>Aulographales</taxon>
        <taxon>Rhizodiscinaceae</taxon>
        <taxon>Rhizodiscina</taxon>
    </lineage>
</organism>
<comment type="function">
    <text evidence="2">Long-chain fatty alcohol oxidase involved in the omega-oxidation pathway of lipid degradation.</text>
</comment>
<evidence type="ECO:0000256" key="2">
    <source>
        <dbReference type="ARBA" id="ARBA00003842"/>
    </source>
</evidence>
<sequence>MPEPSTNVVEPVASPAPPKPEADPLTSSQWRSLLAFADAVIPDLAPKSTANAETSLPIPENEYSTALSTIQQYALRGSHEDLAKQYLAERPSNLPDFKETTWRQLALYVPEDPRKQLTTILSILEYVITRLGAFLLTGYATPFADQPIDIREQIIQSWFTARIATFRTLAKSLTMLCKRNWVTVSPTLQTILNFPRTPVHQSQGKSFPFEFIQFPTGDSVEMIETDVVIVGSGCGAGVAAKNIAEAGHKVIVVEQAYHWDAKHLPMTQQEASSHLFLNGASIIADDSNLSIAAGSVFGGGGTVNWSASLQTQGFVRREWAQTFGLPFFTSAEFQACLDSVCNRMGVSADHIEHNKANRTLMEGARKLGWAHKAVPQNTAGKTHYCGYCTLGCGSCEKQGPVVSFLPDAAKSGAKFIEGFECEEVLFEMRGGLKVAVGVKGTWTSRDEMGGVSGKRYKKAVVIKAKRVVVSGGTMQSPLLLKRSGLKNWNIGQNLRAHPVSFIAAVFPEEVRPWEGAILTSVVTEFENLDGKGHGVKLETTAMLPNTFIGFPVWKGGLDYKMLAPKLKHMIALISLARDVGSGTVYPDPKDGRARFKYVFDRADKEHIMEGLLANAKMCYVEGATEIMTVIPGVPVFKRNDPSTHPSSTTLAESDVDYDPGVNDPRFNAWLDQIKAKGLSDADVLFMSAHQMGTCRMGTSERNSVVGPKGKVWGTEGLYVCDASVFPSASGVNPMVTNMAIAEWISRGLAKELKRTEAEVGLGSKL</sequence>
<dbReference type="Pfam" id="PF00890">
    <property type="entry name" value="FAD_binding_2"/>
    <property type="match status" value="1"/>
</dbReference>
<keyword evidence="6" id="KW-0285">Flavoprotein</keyword>
<keyword evidence="10 12" id="KW-0560">Oxidoreductase</keyword>
<dbReference type="PANTHER" id="PTHR46056:SF12">
    <property type="entry name" value="LONG-CHAIN-ALCOHOL OXIDASE"/>
    <property type="match status" value="1"/>
</dbReference>
<evidence type="ECO:0000313" key="18">
    <source>
        <dbReference type="EMBL" id="KAF2104595.1"/>
    </source>
</evidence>
<feature type="domain" description="FAD-dependent oxidoreductase 2 FAD-binding" evidence="16">
    <location>
        <begin position="226"/>
        <end position="257"/>
    </location>
</feature>
<dbReference type="AlphaFoldDB" id="A0A9P4ISI6"/>
<dbReference type="Pfam" id="PF00732">
    <property type="entry name" value="GMC_oxred_N"/>
    <property type="match status" value="1"/>
</dbReference>
<evidence type="ECO:0000256" key="4">
    <source>
        <dbReference type="ARBA" id="ARBA00010790"/>
    </source>
</evidence>
<dbReference type="GO" id="GO:0016020">
    <property type="term" value="C:membrane"/>
    <property type="evidence" value="ECO:0007669"/>
    <property type="project" value="UniProtKB-SubCell"/>
</dbReference>
<feature type="region of interest" description="Disordered" evidence="14">
    <location>
        <begin position="1"/>
        <end position="27"/>
    </location>
</feature>
<dbReference type="Gene3D" id="3.50.50.60">
    <property type="entry name" value="FAD/NAD(P)-binding domain"/>
    <property type="match status" value="2"/>
</dbReference>
<evidence type="ECO:0000256" key="7">
    <source>
        <dbReference type="ARBA" id="ARBA00022692"/>
    </source>
</evidence>
<evidence type="ECO:0000256" key="10">
    <source>
        <dbReference type="ARBA" id="ARBA00023002"/>
    </source>
</evidence>
<dbReference type="EC" id="1.1.3.20" evidence="5 12"/>
<comment type="similarity">
    <text evidence="4 12">Belongs to the GMC oxidoreductase family.</text>
</comment>
<keyword evidence="11" id="KW-0472">Membrane</keyword>
<evidence type="ECO:0000259" key="17">
    <source>
        <dbReference type="Pfam" id="PF05199"/>
    </source>
</evidence>
<keyword evidence="7" id="KW-0812">Transmembrane</keyword>
<protein>
    <recommendedName>
        <fullName evidence="5 12">Long-chain-alcohol oxidase</fullName>
        <ecNumber evidence="5 12">1.1.3.20</ecNumber>
    </recommendedName>
</protein>
<evidence type="ECO:0000259" key="15">
    <source>
        <dbReference type="Pfam" id="PF00732"/>
    </source>
</evidence>